<comment type="caution">
    <text evidence="1">The sequence shown here is derived from an EMBL/GenBank/DDBJ whole genome shotgun (WGS) entry which is preliminary data.</text>
</comment>
<accession>A0A1J5PT68</accession>
<name>A0A1J5PT68_9ZZZZ</name>
<reference evidence="1" key="1">
    <citation type="submission" date="2016-10" db="EMBL/GenBank/DDBJ databases">
        <title>Sequence of Gallionella enrichment culture.</title>
        <authorList>
            <person name="Poehlein A."/>
            <person name="Muehling M."/>
            <person name="Daniel R."/>
        </authorList>
    </citation>
    <scope>NUCLEOTIDE SEQUENCE</scope>
</reference>
<sequence>MTIREQVLDASFLAQHGRYVGALTTLMLAIAASSRRTFPKGTKSRKEPKKEMPDQEAFTLFLGGRIRKILFGDFGSPDEGTSGISVGFRGKEHDIALILYKYYRCELVHDGELPEDVEFIAASQPASGLTVGNRGFQVSISAGDKLALDHGWIDLLVDAVTNARCNGAEFGIQHFDLIPLAGTDDSTILTSLVAKYGTSPGRVQILKHAVRRISPASILGESNSAVQEQFRKLVESQEINGGAITGLSGHNFTDRLGNLQQRGLELLREIAAGYQLVAAA</sequence>
<dbReference type="AlphaFoldDB" id="A0A1J5PT68"/>
<evidence type="ECO:0000313" key="1">
    <source>
        <dbReference type="EMBL" id="OIQ74322.1"/>
    </source>
</evidence>
<organism evidence="1">
    <name type="scientific">mine drainage metagenome</name>
    <dbReference type="NCBI Taxonomy" id="410659"/>
    <lineage>
        <taxon>unclassified sequences</taxon>
        <taxon>metagenomes</taxon>
        <taxon>ecological metagenomes</taxon>
    </lineage>
</organism>
<gene>
    <name evidence="1" type="ORF">GALL_440280</name>
</gene>
<dbReference type="EMBL" id="MLJW01002548">
    <property type="protein sequence ID" value="OIQ74322.1"/>
    <property type="molecule type" value="Genomic_DNA"/>
</dbReference>
<protein>
    <submittedName>
        <fullName evidence="1">Uncharacterized protein</fullName>
    </submittedName>
</protein>
<proteinExistence type="predicted"/>